<dbReference type="Gene3D" id="2.30.30.1190">
    <property type="match status" value="1"/>
</dbReference>
<dbReference type="PANTHER" id="PTHR46297:SF1">
    <property type="entry name" value="ZINC FINGER CCCH-TYPE WITH G PATCH DOMAIN-CONTAINING PROTEIN"/>
    <property type="match status" value="1"/>
</dbReference>
<organism evidence="17 18">
    <name type="scientific">Gnathostoma spinigerum</name>
    <dbReference type="NCBI Taxonomy" id="75299"/>
    <lineage>
        <taxon>Eukaryota</taxon>
        <taxon>Metazoa</taxon>
        <taxon>Ecdysozoa</taxon>
        <taxon>Nematoda</taxon>
        <taxon>Chromadorea</taxon>
        <taxon>Rhabditida</taxon>
        <taxon>Spirurina</taxon>
        <taxon>Gnathostomatomorpha</taxon>
        <taxon>Gnathostomatoidea</taxon>
        <taxon>Gnathostomatidae</taxon>
        <taxon>Gnathostoma</taxon>
    </lineage>
</organism>
<dbReference type="PROSITE" id="PS50103">
    <property type="entry name" value="ZF_C3H1"/>
    <property type="match status" value="1"/>
</dbReference>
<keyword evidence="9" id="KW-0238">DNA-binding</keyword>
<protein>
    <recommendedName>
        <fullName evidence="3">Zinc finger CCCH-type with G patch domain-containing protein</fullName>
    </recommendedName>
</protein>
<evidence type="ECO:0000256" key="6">
    <source>
        <dbReference type="ARBA" id="ARBA00022771"/>
    </source>
</evidence>
<dbReference type="GO" id="GO:0008270">
    <property type="term" value="F:zinc ion binding"/>
    <property type="evidence" value="ECO:0007669"/>
    <property type="project" value="UniProtKB-KW"/>
</dbReference>
<gene>
    <name evidence="17" type="ORF">AB6A40_004215</name>
</gene>
<name>A0ABD6EE57_9BILA</name>
<accession>A0ABD6EE57</accession>
<evidence type="ECO:0000313" key="18">
    <source>
        <dbReference type="Proteomes" id="UP001608902"/>
    </source>
</evidence>
<evidence type="ECO:0000256" key="11">
    <source>
        <dbReference type="ARBA" id="ARBA00023242"/>
    </source>
</evidence>
<dbReference type="AlphaFoldDB" id="A0ABD6EE57"/>
<keyword evidence="5 12" id="KW-0479">Metal-binding</keyword>
<dbReference type="CDD" id="cd20384">
    <property type="entry name" value="Tudor_ZGPAT"/>
    <property type="match status" value="1"/>
</dbReference>
<evidence type="ECO:0000256" key="7">
    <source>
        <dbReference type="ARBA" id="ARBA00022833"/>
    </source>
</evidence>
<evidence type="ECO:0000256" key="3">
    <source>
        <dbReference type="ARBA" id="ARBA00022414"/>
    </source>
</evidence>
<dbReference type="SMART" id="SM00443">
    <property type="entry name" value="G_patch"/>
    <property type="match status" value="1"/>
</dbReference>
<keyword evidence="10" id="KW-0804">Transcription</keyword>
<dbReference type="GO" id="GO:0005634">
    <property type="term" value="C:nucleus"/>
    <property type="evidence" value="ECO:0007669"/>
    <property type="project" value="UniProtKB-SubCell"/>
</dbReference>
<evidence type="ECO:0000256" key="10">
    <source>
        <dbReference type="ARBA" id="ARBA00023163"/>
    </source>
</evidence>
<comment type="function">
    <text evidence="1">Transcription repressor.</text>
</comment>
<evidence type="ECO:0000256" key="14">
    <source>
        <dbReference type="SAM" id="MobiDB-lite"/>
    </source>
</evidence>
<feature type="domain" description="G-patch" evidence="16">
    <location>
        <begin position="275"/>
        <end position="321"/>
    </location>
</feature>
<evidence type="ECO:0000256" key="4">
    <source>
        <dbReference type="ARBA" id="ARBA00022491"/>
    </source>
</evidence>
<evidence type="ECO:0000256" key="8">
    <source>
        <dbReference type="ARBA" id="ARBA00023015"/>
    </source>
</evidence>
<dbReference type="InterPro" id="IPR000467">
    <property type="entry name" value="G_patch_dom"/>
</dbReference>
<comment type="caution">
    <text evidence="17">The sequence shown here is derived from an EMBL/GenBank/DDBJ whole genome shotgun (WGS) entry which is preliminary data.</text>
</comment>
<evidence type="ECO:0000313" key="17">
    <source>
        <dbReference type="EMBL" id="MFH4977506.1"/>
    </source>
</evidence>
<dbReference type="GO" id="GO:0003677">
    <property type="term" value="F:DNA binding"/>
    <property type="evidence" value="ECO:0007669"/>
    <property type="project" value="UniProtKB-KW"/>
</dbReference>
<proteinExistence type="predicted"/>
<comment type="subcellular location">
    <subcellularLocation>
        <location evidence="2">Nucleus</location>
    </subcellularLocation>
</comment>
<evidence type="ECO:0000256" key="9">
    <source>
        <dbReference type="ARBA" id="ARBA00023125"/>
    </source>
</evidence>
<evidence type="ECO:0000259" key="16">
    <source>
        <dbReference type="PROSITE" id="PS50174"/>
    </source>
</evidence>
<evidence type="ECO:0000256" key="5">
    <source>
        <dbReference type="ARBA" id="ARBA00022723"/>
    </source>
</evidence>
<reference evidence="17 18" key="1">
    <citation type="submission" date="2024-08" db="EMBL/GenBank/DDBJ databases">
        <title>Gnathostoma spinigerum genome.</title>
        <authorList>
            <person name="Gonzalez-Bertolin B."/>
            <person name="Monzon S."/>
            <person name="Zaballos A."/>
            <person name="Jimenez P."/>
            <person name="Dekumyoy P."/>
            <person name="Varona S."/>
            <person name="Cuesta I."/>
            <person name="Sumanam S."/>
            <person name="Adisakwattana P."/>
            <person name="Gasser R.B."/>
            <person name="Hernandez-Gonzalez A."/>
            <person name="Young N.D."/>
            <person name="Perteguer M.J."/>
        </authorList>
    </citation>
    <scope>NUCLEOTIDE SEQUENCE [LARGE SCALE GENOMIC DNA]</scope>
    <source>
        <strain evidence="17">AL3</strain>
        <tissue evidence="17">Liver</tissue>
    </source>
</reference>
<evidence type="ECO:0000259" key="15">
    <source>
        <dbReference type="PROSITE" id="PS50103"/>
    </source>
</evidence>
<dbReference type="PROSITE" id="PS50174">
    <property type="entry name" value="G_PATCH"/>
    <property type="match status" value="1"/>
</dbReference>
<feature type="domain" description="C3H1-type" evidence="15">
    <location>
        <begin position="136"/>
        <end position="163"/>
    </location>
</feature>
<keyword evidence="7 12" id="KW-0862">Zinc</keyword>
<keyword evidence="6 12" id="KW-0863">Zinc-finger</keyword>
<dbReference type="Pfam" id="PF01585">
    <property type="entry name" value="G-patch"/>
    <property type="match status" value="1"/>
</dbReference>
<evidence type="ECO:0000256" key="13">
    <source>
        <dbReference type="SAM" id="Coils"/>
    </source>
</evidence>
<sequence>MSDDDIKVYNEQLNAVDKELATCTDDDRRAELESTRSDIVELLELLKGSENASDSDESRSSCETADLPETDCSSPNQSVDSYACDLAEKLVGTYCRSPYKKLVDRAVRYHTAVILGLQPSDTDDIMVSVLYMHPMETAMKPCEYFLDDRCTYDEACRFSHGEPQLLRDLKDYKEPDFSEVNVDSLVLVQDESSLWSSARVVAIDGDTFAVRLLSSGREIPTSLDHIVPLETLEADDNTQNEQDNSSSSSSAWNELKSETYSNVTVGDIGDWERHTRGIGMKLMLQMGYRVGEGLGRNSDGIVHAIQPTLYKKNQSLDACLDGKNEKKTQRMGNKRIDLKKAIVKRLQPRNSTGDSRDVFDFLNSSLSAGSSHSSSSALKKDRKYIETCSSKELGIQSLICDRETKQLKRKVHSIRQGLVRNQSDPVTVARLRQNLKRCEDELAKFSNRQKQLTVQMENRQNIKKFF</sequence>
<feature type="zinc finger region" description="C3H1-type" evidence="12">
    <location>
        <begin position="136"/>
        <end position="163"/>
    </location>
</feature>
<keyword evidence="11" id="KW-0539">Nucleus</keyword>
<dbReference type="InterPro" id="IPR000571">
    <property type="entry name" value="Znf_CCCH"/>
</dbReference>
<feature type="region of interest" description="Disordered" evidence="14">
    <location>
        <begin position="49"/>
        <end position="77"/>
    </location>
</feature>
<dbReference type="PANTHER" id="PTHR46297">
    <property type="entry name" value="ZINC FINGER CCCH-TYPE WITH G PATCH DOMAIN-CONTAINING PROTEIN"/>
    <property type="match status" value="1"/>
</dbReference>
<evidence type="ECO:0000256" key="12">
    <source>
        <dbReference type="PROSITE-ProRule" id="PRU00723"/>
    </source>
</evidence>
<evidence type="ECO:0000256" key="2">
    <source>
        <dbReference type="ARBA" id="ARBA00004123"/>
    </source>
</evidence>
<keyword evidence="18" id="KW-1185">Reference proteome</keyword>
<dbReference type="Proteomes" id="UP001608902">
    <property type="component" value="Unassembled WGS sequence"/>
</dbReference>
<keyword evidence="4" id="KW-0678">Repressor</keyword>
<evidence type="ECO:0000256" key="1">
    <source>
        <dbReference type="ARBA" id="ARBA00004062"/>
    </source>
</evidence>
<feature type="coiled-coil region" evidence="13">
    <location>
        <begin position="428"/>
        <end position="455"/>
    </location>
</feature>
<dbReference type="EMBL" id="JBGFUD010002355">
    <property type="protein sequence ID" value="MFH4977506.1"/>
    <property type="molecule type" value="Genomic_DNA"/>
</dbReference>
<feature type="region of interest" description="Disordered" evidence="14">
    <location>
        <begin position="233"/>
        <end position="253"/>
    </location>
</feature>
<keyword evidence="13" id="KW-0175">Coiled coil</keyword>
<keyword evidence="8" id="KW-0805">Transcription regulation</keyword>